<comment type="caution">
    <text evidence="1">The sequence shown here is derived from an EMBL/GenBank/DDBJ whole genome shotgun (WGS) entry which is preliminary data.</text>
</comment>
<gene>
    <name evidence="1" type="ORF">FH607_011180</name>
</gene>
<accession>A0A5N6AEI9</accession>
<dbReference type="AlphaFoldDB" id="A0A5N6AEI9"/>
<dbReference type="RefSeq" id="WP_139667510.1">
    <property type="nucleotide sequence ID" value="NZ_VDLY02000006.1"/>
</dbReference>
<keyword evidence="2" id="KW-1185">Reference proteome</keyword>
<evidence type="ECO:0000313" key="1">
    <source>
        <dbReference type="EMBL" id="KAB8166386.1"/>
    </source>
</evidence>
<name>A0A5N6AEI9_9ACTN</name>
<dbReference type="OrthoDB" id="3535137at2"/>
<protein>
    <submittedName>
        <fullName evidence="1">Uncharacterized protein</fullName>
    </submittedName>
</protein>
<dbReference type="EMBL" id="VDLY02000006">
    <property type="protein sequence ID" value="KAB8166386.1"/>
    <property type="molecule type" value="Genomic_DNA"/>
</dbReference>
<organism evidence="1 2">
    <name type="scientific">Streptomyces mimosae</name>
    <dbReference type="NCBI Taxonomy" id="2586635"/>
    <lineage>
        <taxon>Bacteria</taxon>
        <taxon>Bacillati</taxon>
        <taxon>Actinomycetota</taxon>
        <taxon>Actinomycetes</taxon>
        <taxon>Kitasatosporales</taxon>
        <taxon>Streptomycetaceae</taxon>
        <taxon>Streptomyces</taxon>
    </lineage>
</organism>
<sequence length="358" mass="40767">MKFRRRKRRTPEQSKPVAIQMREFFATLPERPSPTEVVERYADYYVEHPYLVEQVLNDSGRSKFSISLATSDHERQAITKRAALISDTLLLQHSDPEQFHVVRRNRFFDGGISRPHFDLPPSSITDEISINCSDVESLAEWITSSRPLLESGLAWYFPRVRSTSAVDDFAPREKVGPVDFVVKDRHIVQAVDASLSGVKGRMVKLVLEIDLPFVDAVSLRDFSDITVSEFDSYRGFRNFLRGRFLEIEDALNSDETDRILARLSVEIDDQVRAVVDQIKRADARNNLQSAGFGFGVTSAALIAVAPELFEQALTVAGLAGAGPALFDFLKQRQENRFQVADGREWYYVWQLSRKAEYR</sequence>
<dbReference type="Proteomes" id="UP000314251">
    <property type="component" value="Unassembled WGS sequence"/>
</dbReference>
<evidence type="ECO:0000313" key="2">
    <source>
        <dbReference type="Proteomes" id="UP000314251"/>
    </source>
</evidence>
<reference evidence="1" key="1">
    <citation type="submission" date="2019-10" db="EMBL/GenBank/DDBJ databases">
        <title>Nonomuraea sp. nov., isolated from Phyllanthus amarus.</title>
        <authorList>
            <person name="Klykleung N."/>
            <person name="Tanasupawat S."/>
        </authorList>
    </citation>
    <scope>NUCLEOTIDE SEQUENCE [LARGE SCALE GENOMIC DNA]</scope>
    <source>
        <strain evidence="1">3MP-10</strain>
    </source>
</reference>
<proteinExistence type="predicted"/>